<dbReference type="Proteomes" id="UP000230611">
    <property type="component" value="Unassembled WGS sequence"/>
</dbReference>
<dbReference type="AlphaFoldDB" id="A0A2M8AFX4"/>
<gene>
    <name evidence="2" type="ORF">CO116_02105</name>
</gene>
<dbReference type="PANTHER" id="PTHR43685">
    <property type="entry name" value="GLYCOSYLTRANSFERASE"/>
    <property type="match status" value="1"/>
</dbReference>
<feature type="domain" description="Glycosyltransferase 2-like" evidence="1">
    <location>
        <begin position="3"/>
        <end position="136"/>
    </location>
</feature>
<evidence type="ECO:0000259" key="1">
    <source>
        <dbReference type="Pfam" id="PF00535"/>
    </source>
</evidence>
<evidence type="ECO:0000313" key="2">
    <source>
        <dbReference type="EMBL" id="PJB16528.1"/>
    </source>
</evidence>
<comment type="caution">
    <text evidence="2">The sequence shown here is derived from an EMBL/GenBank/DDBJ whole genome shotgun (WGS) entry which is preliminary data.</text>
</comment>
<evidence type="ECO:0000313" key="3">
    <source>
        <dbReference type="Proteomes" id="UP000230611"/>
    </source>
</evidence>
<dbReference type="InterPro" id="IPR029044">
    <property type="entry name" value="Nucleotide-diphossugar_trans"/>
</dbReference>
<protein>
    <recommendedName>
        <fullName evidence="1">Glycosyltransferase 2-like domain-containing protein</fullName>
    </recommendedName>
</protein>
<dbReference type="EMBL" id="PFUO01000099">
    <property type="protein sequence ID" value="PJB16528.1"/>
    <property type="molecule type" value="Genomic_DNA"/>
</dbReference>
<dbReference type="PANTHER" id="PTHR43685:SF2">
    <property type="entry name" value="GLYCOSYLTRANSFERASE 2-LIKE DOMAIN-CONTAINING PROTEIN"/>
    <property type="match status" value="1"/>
</dbReference>
<proteinExistence type="predicted"/>
<name>A0A2M8AFX4_9BACT</name>
<dbReference type="InterPro" id="IPR050834">
    <property type="entry name" value="Glycosyltransf_2"/>
</dbReference>
<dbReference type="Pfam" id="PF00535">
    <property type="entry name" value="Glycos_transf_2"/>
    <property type="match status" value="1"/>
</dbReference>
<reference evidence="3" key="1">
    <citation type="submission" date="2017-09" db="EMBL/GenBank/DDBJ databases">
        <title>Depth-based differentiation of microbial function through sediment-hosted aquifers and enrichment of novel symbionts in the deep terrestrial subsurface.</title>
        <authorList>
            <person name="Probst A.J."/>
            <person name="Ladd B."/>
            <person name="Jarett J.K."/>
            <person name="Geller-Mcgrath D.E."/>
            <person name="Sieber C.M.K."/>
            <person name="Emerson J.B."/>
            <person name="Anantharaman K."/>
            <person name="Thomas B.C."/>
            <person name="Malmstrom R."/>
            <person name="Stieglmeier M."/>
            <person name="Klingl A."/>
            <person name="Woyke T."/>
            <person name="Ryan C.M."/>
            <person name="Banfield J.F."/>
        </authorList>
    </citation>
    <scope>NUCLEOTIDE SEQUENCE [LARGE SCALE GENOMIC DNA]</scope>
</reference>
<sequence>MISIIIPVYNQAKQITDCLDSILKQTYQDYEVIIVNDGSSDNTLEVIKQYQTKFAKFNYQSQDNRGANAARNRGNREARGEYIIFCDADVIMKEKMLEVMAETLAKNPQASFCYSSFLWGNKLFKLWPYDAAKLKQMPYIITTSLIRREYFPGFDEKIKKFQDWDLWLTMLEQGHTGVWIDQMLFKVQTSGRQTMSHWLPSFAYSWLPFLPPVKKYNQAKEIIKQKHNLN</sequence>
<organism evidence="2 3">
    <name type="scientific">Candidatus Falkowbacteria bacterium CG_4_9_14_3_um_filter_38_19</name>
    <dbReference type="NCBI Taxonomy" id="1974559"/>
    <lineage>
        <taxon>Bacteria</taxon>
        <taxon>Candidatus Falkowiibacteriota</taxon>
    </lineage>
</organism>
<dbReference type="CDD" id="cd00761">
    <property type="entry name" value="Glyco_tranf_GTA_type"/>
    <property type="match status" value="1"/>
</dbReference>
<dbReference type="Gene3D" id="3.90.550.10">
    <property type="entry name" value="Spore Coat Polysaccharide Biosynthesis Protein SpsA, Chain A"/>
    <property type="match status" value="1"/>
</dbReference>
<accession>A0A2M8AFX4</accession>
<dbReference type="SUPFAM" id="SSF53448">
    <property type="entry name" value="Nucleotide-diphospho-sugar transferases"/>
    <property type="match status" value="1"/>
</dbReference>
<dbReference type="InterPro" id="IPR001173">
    <property type="entry name" value="Glyco_trans_2-like"/>
</dbReference>